<organism evidence="1 2">
    <name type="scientific">Streptomyces fradiae</name>
    <name type="common">Streptomyces roseoflavus</name>
    <dbReference type="NCBI Taxonomy" id="1906"/>
    <lineage>
        <taxon>Bacteria</taxon>
        <taxon>Bacillati</taxon>
        <taxon>Actinomycetota</taxon>
        <taxon>Actinomycetes</taxon>
        <taxon>Kitasatosporales</taxon>
        <taxon>Streptomycetaceae</taxon>
        <taxon>Streptomyces</taxon>
    </lineage>
</organism>
<reference evidence="1" key="1">
    <citation type="submission" date="2015-07" db="EMBL/GenBank/DDBJ databases">
        <title>Draft genome sequence of Streptomyces fradiae, a resistant strain to nitron-oligomycin.</title>
        <authorList>
            <person name="Vatlin A.A."/>
            <person name="Bekker O.B."/>
            <person name="Danilenko V.N."/>
        </authorList>
    </citation>
    <scope>NUCLEOTIDE SEQUENCE</scope>
    <source>
        <strain evidence="1">Olg1-1</strain>
    </source>
</reference>
<proteinExistence type="predicted"/>
<accession>A0ACC4W6U7</accession>
<dbReference type="EMBL" id="LGSP01000053">
    <property type="protein sequence ID" value="KNE80324.1"/>
    <property type="molecule type" value="Genomic_DNA"/>
</dbReference>
<gene>
    <name evidence="1" type="ORF">ADZ36_22730</name>
</gene>
<sequence length="152" mass="15937">MDRTEAGGRPRGSGHRTVPHTADLRVEAWAETAERCIAEAVRAAVESFADVSGAVTVAERAFEVTAATDEDLLVSVLDEAVYRLDADGEIPLETVVGPIRGGEGGRAATVRCRMADASRTPLIGAVPKAVSLHDLRLRGDSGGWACAVTLDV</sequence>
<evidence type="ECO:0000313" key="1">
    <source>
        <dbReference type="EMBL" id="KNE80324.1"/>
    </source>
</evidence>
<evidence type="ECO:0000313" key="2">
    <source>
        <dbReference type="Proteomes" id="UP000037185"/>
    </source>
</evidence>
<comment type="caution">
    <text evidence="1">The sequence shown here is derived from an EMBL/GenBank/DDBJ whole genome shotgun (WGS) entry which is preliminary data.</text>
</comment>
<protein>
    <submittedName>
        <fullName evidence="1">Archease</fullName>
    </submittedName>
</protein>
<name>A0ACC4W6U7_STRFR</name>
<keyword evidence="2" id="KW-1185">Reference proteome</keyword>
<dbReference type="Proteomes" id="UP000037185">
    <property type="component" value="Unassembled WGS sequence"/>
</dbReference>